<evidence type="ECO:0000256" key="1">
    <source>
        <dbReference type="RuleBase" id="RU004003"/>
    </source>
</evidence>
<dbReference type="PRINTS" id="PR00811">
    <property type="entry name" value="BCTERIALGSPD"/>
</dbReference>
<sequence>MFWLKDKQVLKKSILFYSMISIKRLFLVLSVLVLPIGVVAQDHFNNRLIDIQNQLNILSDSVAPGLNELANLSVSNLPIQSFLRTVAEGHNLNIQIDPSLNIMLSNNFTNVQVKDLLYFLCQEYKLDIRFVNSILSFVRYIQPQKVELPLSPKRLNIAYDPLSGKLSYDLANDSLRSFVKQITGITNRNVITSGGPELEHKIVRGYIKDLPLENALDKLAYINGLKFSKTKDGVYVFESATPPVQQYSNNATSNYNNVSRAIPSGDITVRDSLIDLDVVNFPLLEVIQQVSPQLNKSYILFSDLTGNTTAKIKGVSYTELLSFLFQGTNFTYKRHGQVFLIGQRNVEGFKSTEIYKLDFRPVEGVDKELPAELIKEIEIRPVRELNALILNGNKHRVDELISFLKLIDQPVPNILIEVIVADAKKGFSLQTGLKAFLSDSVPKTSGQLFPGIDLTLSSRSVNSVLDKLDSRGLVNLGRVSPKFYTTLQAMEKNNNIQLRSTPKLSTINGSKANLTIGESVYYVEQTQNITGGVNPITTTAQRFNKVEANLSITISPVVSGNEHITLDIVAEFSDFIPPTIQNAPPGNTTRKFESKIRIRNEEMIILGGLEELSKSETGSGTPILSRIPVLKWIFSSKTRENSDNRLIVFIKPTIVY</sequence>
<dbReference type="InterPro" id="IPR001775">
    <property type="entry name" value="GspD/PilQ"/>
</dbReference>
<proteinExistence type="inferred from homology"/>
<organism evidence="3 4">
    <name type="scientific">Chryseosolibacter indicus</name>
    <dbReference type="NCBI Taxonomy" id="2782351"/>
    <lineage>
        <taxon>Bacteria</taxon>
        <taxon>Pseudomonadati</taxon>
        <taxon>Bacteroidota</taxon>
        <taxon>Cytophagia</taxon>
        <taxon>Cytophagales</taxon>
        <taxon>Chryseotaleaceae</taxon>
        <taxon>Chryseosolibacter</taxon>
    </lineage>
</organism>
<dbReference type="InterPro" id="IPR050810">
    <property type="entry name" value="Bact_Secretion_Sys_Channel"/>
</dbReference>
<dbReference type="Pfam" id="PF00263">
    <property type="entry name" value="Secretin"/>
    <property type="match status" value="1"/>
</dbReference>
<name>A0ABS5VWI5_9BACT</name>
<comment type="similarity">
    <text evidence="1">Belongs to the bacterial secretin family.</text>
</comment>
<keyword evidence="4" id="KW-1185">Reference proteome</keyword>
<feature type="domain" description="Type II/III secretion system secretin-like" evidence="2">
    <location>
        <begin position="489"/>
        <end position="655"/>
    </location>
</feature>
<dbReference type="PANTHER" id="PTHR30332:SF17">
    <property type="entry name" value="TYPE IV PILIATION SYSTEM PROTEIN DR_0774-RELATED"/>
    <property type="match status" value="1"/>
</dbReference>
<dbReference type="PANTHER" id="PTHR30332">
    <property type="entry name" value="PROBABLE GENERAL SECRETION PATHWAY PROTEIN D"/>
    <property type="match status" value="1"/>
</dbReference>
<dbReference type="RefSeq" id="WP_254155584.1">
    <property type="nucleotide sequence ID" value="NZ_JAHESD010000060.1"/>
</dbReference>
<protein>
    <recommendedName>
        <fullName evidence="2">Type II/III secretion system secretin-like domain-containing protein</fullName>
    </recommendedName>
</protein>
<dbReference type="EMBL" id="JAHESD010000060">
    <property type="protein sequence ID" value="MBT1705596.1"/>
    <property type="molecule type" value="Genomic_DNA"/>
</dbReference>
<evidence type="ECO:0000313" key="3">
    <source>
        <dbReference type="EMBL" id="MBT1705596.1"/>
    </source>
</evidence>
<dbReference type="Gene3D" id="3.55.50.30">
    <property type="match status" value="1"/>
</dbReference>
<evidence type="ECO:0000313" key="4">
    <source>
        <dbReference type="Proteomes" id="UP000772618"/>
    </source>
</evidence>
<dbReference type="InterPro" id="IPR004846">
    <property type="entry name" value="T2SS/T3SS_dom"/>
</dbReference>
<reference evidence="3 4" key="1">
    <citation type="submission" date="2021-05" db="EMBL/GenBank/DDBJ databases">
        <title>A Polyphasic approach of four new species of the genus Ohtaekwangia: Ohtaekwangia histidinii sp. nov., Ohtaekwangia cretensis sp. nov., Ohtaekwangia indiensis sp. nov., Ohtaekwangia reichenbachii sp. nov. from diverse environment.</title>
        <authorList>
            <person name="Octaviana S."/>
        </authorList>
    </citation>
    <scope>NUCLEOTIDE SEQUENCE [LARGE SCALE GENOMIC DNA]</scope>
    <source>
        <strain evidence="3 4">PWU20</strain>
    </source>
</reference>
<gene>
    <name evidence="3" type="ORF">KK060_20060</name>
</gene>
<dbReference type="Proteomes" id="UP000772618">
    <property type="component" value="Unassembled WGS sequence"/>
</dbReference>
<accession>A0ABS5VWI5</accession>
<comment type="caution">
    <text evidence="3">The sequence shown here is derived from an EMBL/GenBank/DDBJ whole genome shotgun (WGS) entry which is preliminary data.</text>
</comment>
<evidence type="ECO:0000259" key="2">
    <source>
        <dbReference type="Pfam" id="PF00263"/>
    </source>
</evidence>